<dbReference type="InterPro" id="IPR035979">
    <property type="entry name" value="RBD_domain_sf"/>
</dbReference>
<feature type="domain" description="RRM" evidence="2">
    <location>
        <begin position="1"/>
        <end position="46"/>
    </location>
</feature>
<keyword evidence="1" id="KW-0694">RNA-binding</keyword>
<proteinExistence type="predicted"/>
<dbReference type="Proteomes" id="UP000516314">
    <property type="component" value="Chromosome 2"/>
</dbReference>
<evidence type="ECO:0000313" key="4">
    <source>
        <dbReference type="Proteomes" id="UP000516314"/>
    </source>
</evidence>
<evidence type="ECO:0000256" key="1">
    <source>
        <dbReference type="PROSITE-ProRule" id="PRU00176"/>
    </source>
</evidence>
<evidence type="ECO:0000259" key="2">
    <source>
        <dbReference type="PROSITE" id="PS50102"/>
    </source>
</evidence>
<dbReference type="PROSITE" id="PS50102">
    <property type="entry name" value="RRM"/>
    <property type="match status" value="1"/>
</dbReference>
<accession>A0A7G2E9D7</accession>
<dbReference type="Gene3D" id="3.30.70.330">
    <property type="match status" value="1"/>
</dbReference>
<protein>
    <submittedName>
        <fullName evidence="3">(thale cress) hypothetical protein</fullName>
    </submittedName>
</protein>
<evidence type="ECO:0000313" key="3">
    <source>
        <dbReference type="EMBL" id="CAD5319653.1"/>
    </source>
</evidence>
<dbReference type="InterPro" id="IPR000504">
    <property type="entry name" value="RRM_dom"/>
</dbReference>
<dbReference type="AlphaFoldDB" id="A0A7G2E9D7"/>
<gene>
    <name evidence="3" type="ORF">AT9943_LOCUS7826</name>
</gene>
<dbReference type="GO" id="GO:0003723">
    <property type="term" value="F:RNA binding"/>
    <property type="evidence" value="ECO:0007669"/>
    <property type="project" value="UniProtKB-UniRule"/>
</dbReference>
<name>A0A7G2E9D7_ARATH</name>
<dbReference type="Pfam" id="PF00076">
    <property type="entry name" value="RRM_1"/>
    <property type="match status" value="1"/>
</dbReference>
<dbReference type="InterPro" id="IPR012677">
    <property type="entry name" value="Nucleotide-bd_a/b_plait_sf"/>
</dbReference>
<dbReference type="SUPFAM" id="SSF54928">
    <property type="entry name" value="RNA-binding domain, RBD"/>
    <property type="match status" value="1"/>
</dbReference>
<organism evidence="3 4">
    <name type="scientific">Arabidopsis thaliana</name>
    <name type="common">Mouse-ear cress</name>
    <dbReference type="NCBI Taxonomy" id="3702"/>
    <lineage>
        <taxon>Eukaryota</taxon>
        <taxon>Viridiplantae</taxon>
        <taxon>Streptophyta</taxon>
        <taxon>Embryophyta</taxon>
        <taxon>Tracheophyta</taxon>
        <taxon>Spermatophyta</taxon>
        <taxon>Magnoliopsida</taxon>
        <taxon>eudicotyledons</taxon>
        <taxon>Gunneridae</taxon>
        <taxon>Pentapetalae</taxon>
        <taxon>rosids</taxon>
        <taxon>malvids</taxon>
        <taxon>Brassicales</taxon>
        <taxon>Brassicaceae</taxon>
        <taxon>Camelineae</taxon>
        <taxon>Arabidopsis</taxon>
    </lineage>
</organism>
<reference evidence="3 4" key="1">
    <citation type="submission" date="2020-09" db="EMBL/GenBank/DDBJ databases">
        <authorList>
            <person name="Ashkenazy H."/>
        </authorList>
    </citation>
    <scope>NUCLEOTIDE SEQUENCE [LARGE SCALE GENOMIC DNA]</scope>
    <source>
        <strain evidence="4">cv. Cdm-0</strain>
    </source>
</reference>
<sequence length="63" mass="6881">MDKIRCRPKGFAYVTFSSKEEAEKALLELNAQLVDGRVVILDTTKAAKHNPPDTKPNHAGGDS</sequence>
<dbReference type="EMBL" id="LR881467">
    <property type="protein sequence ID" value="CAD5319653.1"/>
    <property type="molecule type" value="Genomic_DNA"/>
</dbReference>